<feature type="transmembrane region" description="Helical" evidence="2">
    <location>
        <begin position="91"/>
        <end position="112"/>
    </location>
</feature>
<keyword evidence="2" id="KW-0472">Membrane</keyword>
<feature type="compositionally biased region" description="Basic and acidic residues" evidence="1">
    <location>
        <begin position="549"/>
        <end position="569"/>
    </location>
</feature>
<feature type="compositionally biased region" description="Basic and acidic residues" evidence="1">
    <location>
        <begin position="577"/>
        <end position="596"/>
    </location>
</feature>
<organism evidence="3 4">
    <name type="scientific">Planobispora rosea</name>
    <dbReference type="NCBI Taxonomy" id="35762"/>
    <lineage>
        <taxon>Bacteria</taxon>
        <taxon>Bacillati</taxon>
        <taxon>Actinomycetota</taxon>
        <taxon>Actinomycetes</taxon>
        <taxon>Streptosporangiales</taxon>
        <taxon>Streptosporangiaceae</taxon>
        <taxon>Planobispora</taxon>
    </lineage>
</organism>
<keyword evidence="4" id="KW-1185">Reference proteome</keyword>
<feature type="transmembrane region" description="Helical" evidence="2">
    <location>
        <begin position="15"/>
        <end position="35"/>
    </location>
</feature>
<proteinExistence type="predicted"/>
<evidence type="ECO:0000256" key="2">
    <source>
        <dbReference type="SAM" id="Phobius"/>
    </source>
</evidence>
<dbReference type="RefSeq" id="WP_189242977.1">
    <property type="nucleotide sequence ID" value="NZ_BMQP01000026.1"/>
</dbReference>
<feature type="region of interest" description="Disordered" evidence="1">
    <location>
        <begin position="500"/>
        <end position="530"/>
    </location>
</feature>
<dbReference type="Proteomes" id="UP000655044">
    <property type="component" value="Unassembled WGS sequence"/>
</dbReference>
<feature type="compositionally biased region" description="Basic and acidic residues" evidence="1">
    <location>
        <begin position="513"/>
        <end position="529"/>
    </location>
</feature>
<dbReference type="AlphaFoldDB" id="A0A8J3SAR6"/>
<gene>
    <name evidence="3" type="ORF">Pro02_48060</name>
</gene>
<keyword evidence="2" id="KW-1133">Transmembrane helix</keyword>
<reference evidence="3" key="1">
    <citation type="submission" date="2021-01" db="EMBL/GenBank/DDBJ databases">
        <title>Whole genome shotgun sequence of Planobispora rosea NBRC 15558.</title>
        <authorList>
            <person name="Komaki H."/>
            <person name="Tamura T."/>
        </authorList>
    </citation>
    <scope>NUCLEOTIDE SEQUENCE</scope>
    <source>
        <strain evidence="3">NBRC 15558</strain>
    </source>
</reference>
<comment type="caution">
    <text evidence="3">The sequence shown here is derived from an EMBL/GenBank/DDBJ whole genome shotgun (WGS) entry which is preliminary data.</text>
</comment>
<accession>A0A8J3SAR6</accession>
<evidence type="ECO:0000313" key="3">
    <source>
        <dbReference type="EMBL" id="GIH86398.1"/>
    </source>
</evidence>
<dbReference type="EMBL" id="BOOI01000046">
    <property type="protein sequence ID" value="GIH86398.1"/>
    <property type="molecule type" value="Genomic_DNA"/>
</dbReference>
<feature type="region of interest" description="Disordered" evidence="1">
    <location>
        <begin position="398"/>
        <end position="441"/>
    </location>
</feature>
<feature type="region of interest" description="Disordered" evidence="1">
    <location>
        <begin position="542"/>
        <end position="627"/>
    </location>
</feature>
<evidence type="ECO:0000313" key="4">
    <source>
        <dbReference type="Proteomes" id="UP000655044"/>
    </source>
</evidence>
<evidence type="ECO:0000256" key="1">
    <source>
        <dbReference type="SAM" id="MobiDB-lite"/>
    </source>
</evidence>
<protein>
    <submittedName>
        <fullName evidence="3">Uncharacterized protein</fullName>
    </submittedName>
</protein>
<name>A0A8J3SAR6_PLARO</name>
<sequence>MNIPDIAQSLLTTDTLLGTLAFLLAVAVVVIWRLLRARHRLNKVPVPDHSGKEEPKEPLSWADRLTYASAFAASGIAAQGMFMWLKDVLGFHPVFAFITCTFVEVAMLASALRARDNLRKVPFTTGPDGKAVWVFAALSGMLSASHASTVSEASGRLAVTLMAGWLWERSLQIERQRLTGKISGIRWTITLSRLLIRLGWADPTSRDDDEIARERRIDEYVRAIYRLHLANVSGDDKEIRKATKVWEKAYRRAVEYARIDVDPETAQIVAVKVDAIRERRALVDRVTVAPPRIDEKAIEGEVDEILASVRQARAETVRIVQDEAHEILAAARQARTELTRTAADEMDGVLASVRTTYMELTRTAAQEASGILATVRRARAELARTLQARTIADRAVAEARTVTPNGSAPPSPARSRTKSMREDPAGGGDGLAQRWKQRPGEEQAAYRARVVEDHREEIRSYITAGEKCPLTWRDVHQRTGYKQRWCEGVLADARRGLLPPAAASDTADGPPEQTREAGEHMDRTHDRTDASGAGLIVRAQERISGQHAGHVDGDRTNHSNKRADADTRTQVRTATGHADRIKNGEEFRTEDPRTDTTETEPELVRTQVEEPRTEDPRTDTAETEVAA</sequence>
<keyword evidence="2" id="KW-0812">Transmembrane</keyword>
<feature type="compositionally biased region" description="Basic and acidic residues" evidence="1">
    <location>
        <begin position="607"/>
        <end position="620"/>
    </location>
</feature>